<name>A0A6C1DX61_SACPS</name>
<comment type="similarity">
    <text evidence="2 7">Belongs to the peroxisomal membrane protein PXMP2/4 family.</text>
</comment>
<keyword evidence="5" id="KW-0472">Membrane</keyword>
<dbReference type="OrthoDB" id="430207at2759"/>
<dbReference type="AlphaFoldDB" id="A0A6C1DX61"/>
<dbReference type="PANTHER" id="PTHR11266:SF17">
    <property type="entry name" value="PROTEIN MPV17"/>
    <property type="match status" value="1"/>
</dbReference>
<dbReference type="InterPro" id="IPR007248">
    <property type="entry name" value="Mpv17_PMP22"/>
</dbReference>
<evidence type="ECO:0000313" key="9">
    <source>
        <dbReference type="Proteomes" id="UP000501346"/>
    </source>
</evidence>
<evidence type="ECO:0000256" key="1">
    <source>
        <dbReference type="ARBA" id="ARBA00004141"/>
    </source>
</evidence>
<dbReference type="Pfam" id="PF04117">
    <property type="entry name" value="Mpv17_PMP22"/>
    <property type="match status" value="1"/>
</dbReference>
<proteinExistence type="inferred from homology"/>
<dbReference type="EMBL" id="CP048993">
    <property type="protein sequence ID" value="QID81203.1"/>
    <property type="molecule type" value="Genomic_DNA"/>
</dbReference>
<comment type="subcellular location">
    <subcellularLocation>
        <location evidence="1">Membrane</location>
        <topology evidence="1">Multi-pass membrane protein</topology>
    </subcellularLocation>
</comment>
<accession>A0A6C1DX61</accession>
<dbReference type="GO" id="GO:0016020">
    <property type="term" value="C:membrane"/>
    <property type="evidence" value="ECO:0007669"/>
    <property type="project" value="UniProtKB-SubCell"/>
</dbReference>
<evidence type="ECO:0000256" key="5">
    <source>
        <dbReference type="ARBA" id="ARBA00023136"/>
    </source>
</evidence>
<gene>
    <name evidence="8" type="primary">SYM1_1</name>
    <name evidence="8" type="ORF">GRS66_003567</name>
</gene>
<evidence type="ECO:0000313" key="8">
    <source>
        <dbReference type="EMBL" id="QID81203.1"/>
    </source>
</evidence>
<evidence type="ECO:0000256" key="4">
    <source>
        <dbReference type="ARBA" id="ARBA00022989"/>
    </source>
</evidence>
<organism evidence="8 9">
    <name type="scientific">Saccharomyces pastorianus</name>
    <name type="common">Lager yeast</name>
    <name type="synonym">Saccharomyces cerevisiae x Saccharomyces eubayanus</name>
    <dbReference type="NCBI Taxonomy" id="27292"/>
    <lineage>
        <taxon>Eukaryota</taxon>
        <taxon>Fungi</taxon>
        <taxon>Dikarya</taxon>
        <taxon>Ascomycota</taxon>
        <taxon>Saccharomycotina</taxon>
        <taxon>Saccharomycetes</taxon>
        <taxon>Saccharomycetales</taxon>
        <taxon>Saccharomycetaceae</taxon>
        <taxon>Saccharomyces</taxon>
    </lineage>
</organism>
<reference evidence="8 9" key="1">
    <citation type="journal article" date="2019" name="BMC Genomics">
        <title>Chromosome level assembly and comparative genome analysis confirm lager-brewing yeasts originated from a single hybridization.</title>
        <authorList>
            <person name="Salazar A.N."/>
            <person name="Gorter de Vries A.R."/>
            <person name="van den Broek M."/>
            <person name="Brouwers N."/>
            <person name="de la Torre Cortes P."/>
            <person name="Kuijpers N.G.A."/>
            <person name="Daran J.G."/>
            <person name="Abeel T."/>
        </authorList>
    </citation>
    <scope>NUCLEOTIDE SEQUENCE [LARGE SCALE GENOMIC DNA]</scope>
    <source>
        <strain evidence="8 9">CBS 1483</strain>
    </source>
</reference>
<sequence>MKLLHLYEASLKRRPKTTNAIMTGALFGIGDVSAQLLFPTSKVNKGYDYKRTARAVIYGSLIFSFIGDKWYKILNNKIYMRNRPQYHWSNMVLRVAVDQLAFAPLGLPFYFTCMSIMEGRSFDVAKLKIKEQWWPTLLTNWAVWPLFQAINFSVVPLQHRLLAVNVVAIFWNTYLSYKNSKVMEKDKVPVHYPPVVE</sequence>
<keyword evidence="4" id="KW-1133">Transmembrane helix</keyword>
<dbReference type="Proteomes" id="UP000501346">
    <property type="component" value="Chromosome ScXII"/>
</dbReference>
<evidence type="ECO:0000256" key="3">
    <source>
        <dbReference type="ARBA" id="ARBA00022692"/>
    </source>
</evidence>
<evidence type="ECO:0000256" key="2">
    <source>
        <dbReference type="ARBA" id="ARBA00006824"/>
    </source>
</evidence>
<protein>
    <recommendedName>
        <fullName evidence="6">Protein SYM1</fullName>
    </recommendedName>
</protein>
<dbReference type="PANTHER" id="PTHR11266">
    <property type="entry name" value="PEROXISOMAL MEMBRANE PROTEIN 2, PXMP2 MPV17"/>
    <property type="match status" value="1"/>
</dbReference>
<evidence type="ECO:0000256" key="7">
    <source>
        <dbReference type="RuleBase" id="RU363053"/>
    </source>
</evidence>
<evidence type="ECO:0000256" key="6">
    <source>
        <dbReference type="ARBA" id="ARBA00039302"/>
    </source>
</evidence>
<keyword evidence="9" id="KW-1185">Reference proteome</keyword>
<keyword evidence="3" id="KW-0812">Transmembrane</keyword>
<dbReference type="GO" id="GO:0005739">
    <property type="term" value="C:mitochondrion"/>
    <property type="evidence" value="ECO:0007669"/>
    <property type="project" value="TreeGrafter"/>
</dbReference>